<evidence type="ECO:0000256" key="1">
    <source>
        <dbReference type="ARBA" id="ARBA00001043"/>
    </source>
</evidence>
<dbReference type="EMBL" id="CAFBMW010000010">
    <property type="protein sequence ID" value="CAB4936387.1"/>
    <property type="molecule type" value="Genomic_DNA"/>
</dbReference>
<evidence type="ECO:0000256" key="3">
    <source>
        <dbReference type="ARBA" id="ARBA00009850"/>
    </source>
</evidence>
<comment type="function">
    <text evidence="2">Catalyzes the hydrolysis of 5-hydroxyisourate (HIU) to 2-oxo-4-hydroxy-4-carboxy-5-ureidoimidazoline (OHCU).</text>
</comment>
<organism evidence="9">
    <name type="scientific">freshwater metagenome</name>
    <dbReference type="NCBI Taxonomy" id="449393"/>
    <lineage>
        <taxon>unclassified sequences</taxon>
        <taxon>metagenomes</taxon>
        <taxon>ecological metagenomes</taxon>
    </lineage>
</organism>
<reference evidence="9" key="1">
    <citation type="submission" date="2020-05" db="EMBL/GenBank/DDBJ databases">
        <authorList>
            <person name="Chiriac C."/>
            <person name="Salcher M."/>
            <person name="Ghai R."/>
            <person name="Kavagutti S V."/>
        </authorList>
    </citation>
    <scope>NUCLEOTIDE SEQUENCE</scope>
</reference>
<dbReference type="PANTHER" id="PTHR10395">
    <property type="entry name" value="URICASE AND TRANSTHYRETIN-RELATED"/>
    <property type="match status" value="1"/>
</dbReference>
<comment type="catalytic activity">
    <reaction evidence="1">
        <text>5-hydroxyisourate + H2O = 5-hydroxy-2-oxo-4-ureido-2,5-dihydro-1H-imidazole-5-carboxylate + H(+)</text>
        <dbReference type="Rhea" id="RHEA:23736"/>
        <dbReference type="ChEBI" id="CHEBI:15377"/>
        <dbReference type="ChEBI" id="CHEBI:15378"/>
        <dbReference type="ChEBI" id="CHEBI:18072"/>
        <dbReference type="ChEBI" id="CHEBI:58639"/>
        <dbReference type="EC" id="3.5.2.17"/>
    </reaction>
</comment>
<dbReference type="NCBIfam" id="TIGR02962">
    <property type="entry name" value="hdxy_isourate"/>
    <property type="match status" value="1"/>
</dbReference>
<evidence type="ECO:0000256" key="5">
    <source>
        <dbReference type="ARBA" id="ARBA00012609"/>
    </source>
</evidence>
<dbReference type="AlphaFoldDB" id="A0A6J7J188"/>
<dbReference type="Gene3D" id="2.60.40.180">
    <property type="entry name" value="Transthyretin/hydroxyisourate hydrolase domain"/>
    <property type="match status" value="1"/>
</dbReference>
<dbReference type="InterPro" id="IPR014306">
    <property type="entry name" value="Hydroxyisourate_hydrolase"/>
</dbReference>
<comment type="similarity">
    <text evidence="3">Belongs to the transthyretin family. 5-hydroxyisourate hydrolase subfamily.</text>
</comment>
<dbReference type="EC" id="3.5.2.17" evidence="5"/>
<dbReference type="InterPro" id="IPR023416">
    <property type="entry name" value="Transthyretin/HIU_hydrolase_d"/>
</dbReference>
<dbReference type="InterPro" id="IPR036817">
    <property type="entry name" value="Transthyretin/HIU_hydrolase_sf"/>
</dbReference>
<gene>
    <name evidence="9" type="ORF">UFOPK3662_01568</name>
</gene>
<protein>
    <recommendedName>
        <fullName evidence="5">hydroxyisourate hydrolase</fullName>
        <ecNumber evidence="5">3.5.2.17</ecNumber>
    </recommendedName>
</protein>
<feature type="domain" description="Transthyretin/hydroxyisourate hydrolase" evidence="8">
    <location>
        <begin position="6"/>
        <end position="105"/>
    </location>
</feature>
<sequence length="106" mass="11276">MTSTCSTHVLDSARGRPAAGIGLRLLDADGATVADTRADDDGRVRFEGEVAPGRHTLVVDSGAYFAAQDRDTFYPEVVVAFDVAPGEHHHVAVLLAPFAYTTYRGS</sequence>
<keyword evidence="6" id="KW-0659">Purine metabolism</keyword>
<evidence type="ECO:0000259" key="8">
    <source>
        <dbReference type="Pfam" id="PF00576"/>
    </source>
</evidence>
<dbReference type="PRINTS" id="PR00189">
    <property type="entry name" value="TRNSTHYRETIN"/>
</dbReference>
<dbReference type="GO" id="GO:0006144">
    <property type="term" value="P:purine nucleobase metabolic process"/>
    <property type="evidence" value="ECO:0007669"/>
    <property type="project" value="UniProtKB-KW"/>
</dbReference>
<keyword evidence="7" id="KW-0378">Hydrolase</keyword>
<comment type="subunit">
    <text evidence="4">Homotetramer.</text>
</comment>
<dbReference type="PANTHER" id="PTHR10395:SF7">
    <property type="entry name" value="5-HYDROXYISOURATE HYDROLASE"/>
    <property type="match status" value="1"/>
</dbReference>
<evidence type="ECO:0000313" key="9">
    <source>
        <dbReference type="EMBL" id="CAB4936387.1"/>
    </source>
</evidence>
<accession>A0A6J7J188</accession>
<evidence type="ECO:0000256" key="7">
    <source>
        <dbReference type="ARBA" id="ARBA00022801"/>
    </source>
</evidence>
<name>A0A6J7J188_9ZZZZ</name>
<dbReference type="Pfam" id="PF00576">
    <property type="entry name" value="Transthyretin"/>
    <property type="match status" value="1"/>
</dbReference>
<evidence type="ECO:0000256" key="4">
    <source>
        <dbReference type="ARBA" id="ARBA00011881"/>
    </source>
</evidence>
<evidence type="ECO:0000256" key="2">
    <source>
        <dbReference type="ARBA" id="ARBA00002704"/>
    </source>
</evidence>
<dbReference type="GO" id="GO:0033971">
    <property type="term" value="F:hydroxyisourate hydrolase activity"/>
    <property type="evidence" value="ECO:0007669"/>
    <property type="project" value="UniProtKB-EC"/>
</dbReference>
<evidence type="ECO:0000256" key="6">
    <source>
        <dbReference type="ARBA" id="ARBA00022631"/>
    </source>
</evidence>
<dbReference type="InterPro" id="IPR000895">
    <property type="entry name" value="Transthyretin/HIU_hydrolase"/>
</dbReference>
<dbReference type="SUPFAM" id="SSF49472">
    <property type="entry name" value="Transthyretin (synonym: prealbumin)"/>
    <property type="match status" value="1"/>
</dbReference>
<proteinExistence type="inferred from homology"/>